<dbReference type="PROSITE" id="PS50005">
    <property type="entry name" value="TPR"/>
    <property type="match status" value="1"/>
</dbReference>
<dbReference type="InterPro" id="IPR019734">
    <property type="entry name" value="TPR_rpt"/>
</dbReference>
<keyword evidence="3" id="KW-1185">Reference proteome</keyword>
<reference evidence="2 3" key="1">
    <citation type="submission" date="2019-10" db="EMBL/GenBank/DDBJ databases">
        <title>A soil myxobacterium in the family Polyangiaceae.</title>
        <authorList>
            <person name="Li Y."/>
            <person name="Wang J."/>
        </authorList>
    </citation>
    <scope>NUCLEOTIDE SEQUENCE [LARGE SCALE GENOMIC DNA]</scope>
    <source>
        <strain evidence="2 3">DSM 14734</strain>
    </source>
</reference>
<evidence type="ECO:0000313" key="3">
    <source>
        <dbReference type="Proteomes" id="UP000440224"/>
    </source>
</evidence>
<keyword evidence="1" id="KW-0802">TPR repeat</keyword>
<sequence>MTVKKDLKRVIRARMEESGETYMSARNQVLRDREEILAAGLTASTALFSVPRSSAASKATEQEGLFDAAILKLNRQSARVRLLGTGEQVTLRSSDIIEYVPGQIVAIDIERRWSHRGYAYVKGEVVEARIDIPALQLPPLGLEEHGVMNCREVYEPERSPGLVGALWRKATAKPRRYFELEQVLPGVDYESMDFDDPIVEASEVNEAGAFLEAEEVLMDLLLQDLRCLDAHAHLGDFAFDRYPEHARLHYEVGVRIGEHALDAGFTGMLPWACIDNRPFMRCLHGYGLTLWRLGQMKDAEHVFERMIWLNPNDNQGARFCWLDVKEGRPWRRDEEGTR</sequence>
<dbReference type="Proteomes" id="UP000440224">
    <property type="component" value="Unassembled WGS sequence"/>
</dbReference>
<dbReference type="EMBL" id="WJIE01000021">
    <property type="protein sequence ID" value="MRG97786.1"/>
    <property type="molecule type" value="Genomic_DNA"/>
</dbReference>
<dbReference type="OrthoDB" id="6399948at2"/>
<protein>
    <submittedName>
        <fullName evidence="2">Cytoplasmic protein</fullName>
    </submittedName>
</protein>
<name>A0A6N7Q3J7_9BACT</name>
<dbReference type="AlphaFoldDB" id="A0A6N7Q3J7"/>
<gene>
    <name evidence="2" type="ORF">GF068_38580</name>
</gene>
<feature type="repeat" description="TPR" evidence="1">
    <location>
        <begin position="280"/>
        <end position="313"/>
    </location>
</feature>
<accession>A0A6N7Q3J7</accession>
<organism evidence="2 3">
    <name type="scientific">Polyangium spumosum</name>
    <dbReference type="NCBI Taxonomy" id="889282"/>
    <lineage>
        <taxon>Bacteria</taxon>
        <taxon>Pseudomonadati</taxon>
        <taxon>Myxococcota</taxon>
        <taxon>Polyangia</taxon>
        <taxon>Polyangiales</taxon>
        <taxon>Polyangiaceae</taxon>
        <taxon>Polyangium</taxon>
    </lineage>
</organism>
<evidence type="ECO:0000256" key="1">
    <source>
        <dbReference type="PROSITE-ProRule" id="PRU00339"/>
    </source>
</evidence>
<comment type="caution">
    <text evidence="2">The sequence shown here is derived from an EMBL/GenBank/DDBJ whole genome shotgun (WGS) entry which is preliminary data.</text>
</comment>
<dbReference type="RefSeq" id="WP_153824565.1">
    <property type="nucleotide sequence ID" value="NZ_WJIE01000021.1"/>
</dbReference>
<proteinExistence type="predicted"/>
<evidence type="ECO:0000313" key="2">
    <source>
        <dbReference type="EMBL" id="MRG97786.1"/>
    </source>
</evidence>